<dbReference type="GO" id="GO:0007166">
    <property type="term" value="P:cell surface receptor signaling pathway"/>
    <property type="evidence" value="ECO:0007669"/>
    <property type="project" value="InterPro"/>
</dbReference>
<feature type="domain" description="G-protein coupled receptors family 2 profile 2" evidence="6">
    <location>
        <begin position="5"/>
        <end position="253"/>
    </location>
</feature>
<dbReference type="OrthoDB" id="100006at2759"/>
<keyword evidence="8" id="KW-1185">Reference proteome</keyword>
<proteinExistence type="predicted"/>
<feature type="transmembrane region" description="Helical" evidence="5">
    <location>
        <begin position="145"/>
        <end position="168"/>
    </location>
</feature>
<accession>A0A9Q0LWQ1</accession>
<dbReference type="GO" id="GO:0007189">
    <property type="term" value="P:adenylate cyclase-activating G protein-coupled receptor signaling pathway"/>
    <property type="evidence" value="ECO:0007669"/>
    <property type="project" value="TreeGrafter"/>
</dbReference>
<evidence type="ECO:0000259" key="6">
    <source>
        <dbReference type="PROSITE" id="PS50261"/>
    </source>
</evidence>
<evidence type="ECO:0000256" key="1">
    <source>
        <dbReference type="ARBA" id="ARBA00004141"/>
    </source>
</evidence>
<dbReference type="EMBL" id="JAPDFW010000015">
    <property type="protein sequence ID" value="KAJ5080041.1"/>
    <property type="molecule type" value="Genomic_DNA"/>
</dbReference>
<comment type="subcellular location">
    <subcellularLocation>
        <location evidence="1">Membrane</location>
        <topology evidence="1">Multi-pass membrane protein</topology>
    </subcellularLocation>
</comment>
<dbReference type="PANTHER" id="PTHR23112:SF0">
    <property type="entry name" value="TRANSMEMBRANE PROTEIN 116"/>
    <property type="match status" value="1"/>
</dbReference>
<dbReference type="GO" id="GO:0004930">
    <property type="term" value="F:G protein-coupled receptor activity"/>
    <property type="evidence" value="ECO:0007669"/>
    <property type="project" value="TreeGrafter"/>
</dbReference>
<feature type="transmembrane region" description="Helical" evidence="5">
    <location>
        <begin position="229"/>
        <end position="252"/>
    </location>
</feature>
<dbReference type="GO" id="GO:0005886">
    <property type="term" value="C:plasma membrane"/>
    <property type="evidence" value="ECO:0007669"/>
    <property type="project" value="TreeGrafter"/>
</dbReference>
<gene>
    <name evidence="7" type="ORF">M0811_14190</name>
</gene>
<dbReference type="PROSITE" id="PS50261">
    <property type="entry name" value="G_PROTEIN_RECEP_F2_4"/>
    <property type="match status" value="1"/>
</dbReference>
<sequence length="304" mass="35819">MFESEEISALVGSALGIFGALMIIILFSRIKQINSLYRNLLILLSIYDFLESFSFILPGRYNKTICEIQFYLISISVTITPIWSAIISFIFYLKFVKKTQDKILNRIYKWFHLFFLIPITILLILSAHFTDYRNSTTYWCCSTKISYLIIVYSFIWLSLLICLVFYSLTLPKLTKSHPDLYPIEDSQISKHPFQKRMGFVPLIYILIVIPATIRRIIDFVTSSKKEYPIINILHSLFICSQGFWDFLIFVVFDSRMRKSLKNCLTCQCNKHLSYSETQDNNSTQKELDERKRLTDYDHLQNDNQ</sequence>
<dbReference type="InterPro" id="IPR022343">
    <property type="entry name" value="GCR1-cAMP_receptor"/>
</dbReference>
<feature type="transmembrane region" description="Helical" evidence="5">
    <location>
        <begin position="107"/>
        <end position="125"/>
    </location>
</feature>
<feature type="transmembrane region" description="Helical" evidence="5">
    <location>
        <begin position="6"/>
        <end position="28"/>
    </location>
</feature>
<evidence type="ECO:0000256" key="3">
    <source>
        <dbReference type="ARBA" id="ARBA00022989"/>
    </source>
</evidence>
<keyword evidence="3 5" id="KW-1133">Transmembrane helix</keyword>
<comment type="caution">
    <text evidence="7">The sequence shown here is derived from an EMBL/GenBank/DDBJ whole genome shotgun (WGS) entry which is preliminary data.</text>
</comment>
<dbReference type="AlphaFoldDB" id="A0A9Q0LWQ1"/>
<organism evidence="7 8">
    <name type="scientific">Anaeramoeba ignava</name>
    <name type="common">Anaerobic marine amoeba</name>
    <dbReference type="NCBI Taxonomy" id="1746090"/>
    <lineage>
        <taxon>Eukaryota</taxon>
        <taxon>Metamonada</taxon>
        <taxon>Anaeramoebidae</taxon>
        <taxon>Anaeramoeba</taxon>
    </lineage>
</organism>
<feature type="transmembrane region" description="Helical" evidence="5">
    <location>
        <begin position="199"/>
        <end position="217"/>
    </location>
</feature>
<dbReference type="SUPFAM" id="SSF81321">
    <property type="entry name" value="Family A G protein-coupled receptor-like"/>
    <property type="match status" value="1"/>
</dbReference>
<name>A0A9Q0LWQ1_ANAIG</name>
<keyword evidence="7" id="KW-0675">Receptor</keyword>
<dbReference type="Gene3D" id="1.20.1070.10">
    <property type="entry name" value="Rhodopsin 7-helix transmembrane proteins"/>
    <property type="match status" value="1"/>
</dbReference>
<evidence type="ECO:0000256" key="2">
    <source>
        <dbReference type="ARBA" id="ARBA00022692"/>
    </source>
</evidence>
<keyword evidence="2 5" id="KW-0812">Transmembrane</keyword>
<reference evidence="7" key="1">
    <citation type="submission" date="2022-10" db="EMBL/GenBank/DDBJ databases">
        <title>Novel sulphate-reducing endosymbionts in the free-living metamonad Anaeramoeba.</title>
        <authorList>
            <person name="Jerlstrom-Hultqvist J."/>
            <person name="Cepicka I."/>
            <person name="Gallot-Lavallee L."/>
            <person name="Salas-Leiva D."/>
            <person name="Curtis B.A."/>
            <person name="Zahonova K."/>
            <person name="Pipaliya S."/>
            <person name="Dacks J."/>
            <person name="Roger A.J."/>
        </authorList>
    </citation>
    <scope>NUCLEOTIDE SEQUENCE</scope>
    <source>
        <strain evidence="7">BMAN</strain>
    </source>
</reference>
<evidence type="ECO:0000256" key="4">
    <source>
        <dbReference type="ARBA" id="ARBA00023136"/>
    </source>
</evidence>
<dbReference type="PANTHER" id="PTHR23112">
    <property type="entry name" value="G PROTEIN-COUPLED RECEPTOR 157-RELATED"/>
    <property type="match status" value="1"/>
</dbReference>
<protein>
    <submittedName>
        <fullName evidence="7">G protein-coupled receptor</fullName>
    </submittedName>
</protein>
<evidence type="ECO:0000256" key="5">
    <source>
        <dbReference type="SAM" id="Phobius"/>
    </source>
</evidence>
<feature type="transmembrane region" description="Helical" evidence="5">
    <location>
        <begin position="70"/>
        <end position="95"/>
    </location>
</feature>
<evidence type="ECO:0000313" key="7">
    <source>
        <dbReference type="EMBL" id="KAJ5080041.1"/>
    </source>
</evidence>
<keyword evidence="4 5" id="KW-0472">Membrane</keyword>
<dbReference type="PRINTS" id="PR02001">
    <property type="entry name" value="GCR1CAMPR"/>
</dbReference>
<dbReference type="Proteomes" id="UP001149090">
    <property type="component" value="Unassembled WGS sequence"/>
</dbReference>
<evidence type="ECO:0000313" key="8">
    <source>
        <dbReference type="Proteomes" id="UP001149090"/>
    </source>
</evidence>
<dbReference type="InterPro" id="IPR017981">
    <property type="entry name" value="GPCR_2-like_7TM"/>
</dbReference>
<feature type="transmembrane region" description="Helical" evidence="5">
    <location>
        <begin position="40"/>
        <end position="58"/>
    </location>
</feature>